<sequence length="40" mass="4459">MYEPKIVTKDMFQVAGISAKCIDSDNSQIDIYITEGITYG</sequence>
<accession>A0ABV8B7E2</accession>
<reference evidence="2" key="1">
    <citation type="journal article" date="2019" name="Int. J. Syst. Evol. Microbiol.">
        <title>The Global Catalogue of Microorganisms (GCM) 10K type strain sequencing project: providing services to taxonomists for standard genome sequencing and annotation.</title>
        <authorList>
            <consortium name="The Broad Institute Genomics Platform"/>
            <consortium name="The Broad Institute Genome Sequencing Center for Infectious Disease"/>
            <person name="Wu L."/>
            <person name="Ma J."/>
        </authorList>
    </citation>
    <scope>NUCLEOTIDE SEQUENCE [LARGE SCALE GENOMIC DNA]</scope>
    <source>
        <strain evidence="2">CCUG 61889</strain>
    </source>
</reference>
<gene>
    <name evidence="1" type="ORF">ACFOU2_17160</name>
</gene>
<proteinExistence type="predicted"/>
<name>A0ABV8B7E2_9BACI</name>
<evidence type="ECO:0000313" key="2">
    <source>
        <dbReference type="Proteomes" id="UP001595752"/>
    </source>
</evidence>
<dbReference type="Proteomes" id="UP001595752">
    <property type="component" value="Unassembled WGS sequence"/>
</dbReference>
<evidence type="ECO:0000313" key="1">
    <source>
        <dbReference type="EMBL" id="MFC3885102.1"/>
    </source>
</evidence>
<dbReference type="RefSeq" id="WP_377917192.1">
    <property type="nucleotide sequence ID" value="NZ_JBHRZT010000068.1"/>
</dbReference>
<organism evidence="1 2">
    <name type="scientific">Bacillus songklensis</name>
    <dbReference type="NCBI Taxonomy" id="1069116"/>
    <lineage>
        <taxon>Bacteria</taxon>
        <taxon>Bacillati</taxon>
        <taxon>Bacillota</taxon>
        <taxon>Bacilli</taxon>
        <taxon>Bacillales</taxon>
        <taxon>Bacillaceae</taxon>
        <taxon>Bacillus</taxon>
    </lineage>
</organism>
<dbReference type="EMBL" id="JBHRZT010000068">
    <property type="protein sequence ID" value="MFC3885102.1"/>
    <property type="molecule type" value="Genomic_DNA"/>
</dbReference>
<comment type="caution">
    <text evidence="1">The sequence shown here is derived from an EMBL/GenBank/DDBJ whole genome shotgun (WGS) entry which is preliminary data.</text>
</comment>
<keyword evidence="2" id="KW-1185">Reference proteome</keyword>
<protein>
    <submittedName>
        <fullName evidence="1">Uncharacterized protein</fullName>
    </submittedName>
</protein>